<keyword evidence="10" id="KW-1185">Reference proteome</keyword>
<dbReference type="Proteomes" id="UP001186944">
    <property type="component" value="Unassembled WGS sequence"/>
</dbReference>
<dbReference type="SMART" id="SM00181">
    <property type="entry name" value="EGF"/>
    <property type="match status" value="2"/>
</dbReference>
<evidence type="ECO:0008006" key="11">
    <source>
        <dbReference type="Google" id="ProtNLM"/>
    </source>
</evidence>
<feature type="coiled-coil region" evidence="6">
    <location>
        <begin position="123"/>
        <end position="157"/>
    </location>
</feature>
<protein>
    <recommendedName>
        <fullName evidence="11">Epidermal growth factor-like protein 7</fullName>
    </recommendedName>
</protein>
<evidence type="ECO:0000256" key="5">
    <source>
        <dbReference type="PROSITE-ProRule" id="PRU00076"/>
    </source>
</evidence>
<organism evidence="9 10">
    <name type="scientific">Pinctada imbricata</name>
    <name type="common">Atlantic pearl-oyster</name>
    <name type="synonym">Pinctada martensii</name>
    <dbReference type="NCBI Taxonomy" id="66713"/>
    <lineage>
        <taxon>Eukaryota</taxon>
        <taxon>Metazoa</taxon>
        <taxon>Spiralia</taxon>
        <taxon>Lophotrochozoa</taxon>
        <taxon>Mollusca</taxon>
        <taxon>Bivalvia</taxon>
        <taxon>Autobranchia</taxon>
        <taxon>Pteriomorphia</taxon>
        <taxon>Pterioida</taxon>
        <taxon>Pterioidea</taxon>
        <taxon>Pteriidae</taxon>
        <taxon>Pinctada</taxon>
    </lineage>
</organism>
<dbReference type="InterPro" id="IPR000742">
    <property type="entry name" value="EGF"/>
</dbReference>
<keyword evidence="3" id="KW-0677">Repeat</keyword>
<evidence type="ECO:0000259" key="8">
    <source>
        <dbReference type="PROSITE" id="PS51041"/>
    </source>
</evidence>
<keyword evidence="1 5" id="KW-0245">EGF-like domain</keyword>
<dbReference type="InterPro" id="IPR009030">
    <property type="entry name" value="Growth_fac_rcpt_cys_sf"/>
</dbReference>
<feature type="disulfide bond" evidence="5">
    <location>
        <begin position="63"/>
        <end position="72"/>
    </location>
</feature>
<sequence length="221" mass="25240">SNRIYYKVTYRTVFYRRIVHDIVRHCCPGWLKRDPRDVHCSFPVCKSECENGGRCIGPDQCLCPKNFTGMKCQKDIDECSRGLHNCQQVCTNTHGGYTCSCFDGFVLAGKHQCQFCPVCLPAFEDMMNKVNDLQNRIVTVEKEKEKLMENLTSIENHYAAAMHQVEELREVTIRTLTTSKPIETTPSHMKTKLDVISSLSEQISLLEEKIGSCKYIGMILS</sequence>
<evidence type="ECO:0000256" key="1">
    <source>
        <dbReference type="ARBA" id="ARBA00022536"/>
    </source>
</evidence>
<feature type="domain" description="EGF-like" evidence="7">
    <location>
        <begin position="75"/>
        <end position="114"/>
    </location>
</feature>
<evidence type="ECO:0000259" key="7">
    <source>
        <dbReference type="PROSITE" id="PS50026"/>
    </source>
</evidence>
<dbReference type="InterPro" id="IPR001881">
    <property type="entry name" value="EGF-like_Ca-bd_dom"/>
</dbReference>
<dbReference type="PROSITE" id="PS50026">
    <property type="entry name" value="EGF_3"/>
    <property type="match status" value="2"/>
</dbReference>
<evidence type="ECO:0000256" key="6">
    <source>
        <dbReference type="SAM" id="Coils"/>
    </source>
</evidence>
<proteinExistence type="predicted"/>
<name>A0AA89BYC7_PINIB</name>
<keyword evidence="2" id="KW-0732">Signal</keyword>
<dbReference type="PROSITE" id="PS00022">
    <property type="entry name" value="EGF_1"/>
    <property type="match status" value="1"/>
</dbReference>
<dbReference type="PANTHER" id="PTHR24050:SF28">
    <property type="entry name" value="UROMODULIN-LIKE"/>
    <property type="match status" value="1"/>
</dbReference>
<feature type="non-terminal residue" evidence="9">
    <location>
        <position position="1"/>
    </location>
</feature>
<dbReference type="Pfam" id="PF07645">
    <property type="entry name" value="EGF_CA"/>
    <property type="match status" value="1"/>
</dbReference>
<comment type="caution">
    <text evidence="5">Lacks conserved residue(s) required for the propagation of feature annotation.</text>
</comment>
<dbReference type="InterPro" id="IPR049883">
    <property type="entry name" value="NOTCH1_EGF-like"/>
</dbReference>
<dbReference type="GO" id="GO:0005509">
    <property type="term" value="F:calcium ion binding"/>
    <property type="evidence" value="ECO:0007669"/>
    <property type="project" value="InterPro"/>
</dbReference>
<gene>
    <name evidence="9" type="ORF">FSP39_003310</name>
</gene>
<comment type="caution">
    <text evidence="9">The sequence shown here is derived from an EMBL/GenBank/DDBJ whole genome shotgun (WGS) entry which is preliminary data.</text>
</comment>
<dbReference type="InterPro" id="IPR011489">
    <property type="entry name" value="EMI_domain"/>
</dbReference>
<dbReference type="InterPro" id="IPR018097">
    <property type="entry name" value="EGF_Ca-bd_CS"/>
</dbReference>
<feature type="domain" description="EGF-like" evidence="7">
    <location>
        <begin position="41"/>
        <end position="73"/>
    </location>
</feature>
<dbReference type="SMART" id="SM00179">
    <property type="entry name" value="EGF_CA"/>
    <property type="match status" value="1"/>
</dbReference>
<dbReference type="InterPro" id="IPR000152">
    <property type="entry name" value="EGF-type_Asp/Asn_hydroxyl_site"/>
</dbReference>
<dbReference type="PROSITE" id="PS51041">
    <property type="entry name" value="EMI"/>
    <property type="match status" value="1"/>
</dbReference>
<dbReference type="PROSITE" id="PS00010">
    <property type="entry name" value="ASX_HYDROXYL"/>
    <property type="match status" value="1"/>
</dbReference>
<keyword evidence="6" id="KW-0175">Coiled coil</keyword>
<dbReference type="SUPFAM" id="SSF57184">
    <property type="entry name" value="Growth factor receptor domain"/>
    <property type="match status" value="1"/>
</dbReference>
<keyword evidence="4 5" id="KW-1015">Disulfide bond</keyword>
<feature type="domain" description="EMI" evidence="8">
    <location>
        <begin position="1"/>
        <end position="42"/>
    </location>
</feature>
<evidence type="ECO:0000256" key="3">
    <source>
        <dbReference type="ARBA" id="ARBA00022737"/>
    </source>
</evidence>
<accession>A0AA89BYC7</accession>
<feature type="disulfide bond" evidence="5">
    <location>
        <begin position="45"/>
        <end position="55"/>
    </location>
</feature>
<dbReference type="InterPro" id="IPR052235">
    <property type="entry name" value="Nephronectin_domain"/>
</dbReference>
<dbReference type="EMBL" id="VSWD01000011">
    <property type="protein sequence ID" value="KAK3087224.1"/>
    <property type="molecule type" value="Genomic_DNA"/>
</dbReference>
<reference evidence="9" key="1">
    <citation type="submission" date="2019-08" db="EMBL/GenBank/DDBJ databases">
        <title>The improved chromosome-level genome for the pearl oyster Pinctada fucata martensii using PacBio sequencing and Hi-C.</title>
        <authorList>
            <person name="Zheng Z."/>
        </authorList>
    </citation>
    <scope>NUCLEOTIDE SEQUENCE</scope>
    <source>
        <strain evidence="9">ZZ-2019</strain>
        <tissue evidence="9">Adductor muscle</tissue>
    </source>
</reference>
<evidence type="ECO:0000313" key="10">
    <source>
        <dbReference type="Proteomes" id="UP001186944"/>
    </source>
</evidence>
<dbReference type="PROSITE" id="PS01186">
    <property type="entry name" value="EGF_2"/>
    <property type="match status" value="1"/>
</dbReference>
<dbReference type="PROSITE" id="PS01187">
    <property type="entry name" value="EGF_CA"/>
    <property type="match status" value="1"/>
</dbReference>
<dbReference type="Gene3D" id="2.10.25.10">
    <property type="entry name" value="Laminin"/>
    <property type="match status" value="2"/>
</dbReference>
<dbReference type="AlphaFoldDB" id="A0AA89BYC7"/>
<dbReference type="PANTHER" id="PTHR24050">
    <property type="entry name" value="PA14 DOMAIN-CONTAINING PROTEIN"/>
    <property type="match status" value="1"/>
</dbReference>
<evidence type="ECO:0000313" key="9">
    <source>
        <dbReference type="EMBL" id="KAK3087224.1"/>
    </source>
</evidence>
<evidence type="ECO:0000256" key="4">
    <source>
        <dbReference type="ARBA" id="ARBA00023157"/>
    </source>
</evidence>
<evidence type="ECO:0000256" key="2">
    <source>
        <dbReference type="ARBA" id="ARBA00022729"/>
    </source>
</evidence>